<proteinExistence type="predicted"/>
<feature type="transmembrane region" description="Helical" evidence="1">
    <location>
        <begin position="130"/>
        <end position="151"/>
    </location>
</feature>
<evidence type="ECO:0000313" key="2">
    <source>
        <dbReference type="EMBL" id="CAL8097968.1"/>
    </source>
</evidence>
<dbReference type="EMBL" id="CAXLJM020000030">
    <property type="protein sequence ID" value="CAL8097968.1"/>
    <property type="molecule type" value="Genomic_DNA"/>
</dbReference>
<feature type="transmembrane region" description="Helical" evidence="1">
    <location>
        <begin position="101"/>
        <end position="124"/>
    </location>
</feature>
<reference evidence="2 3" key="1">
    <citation type="submission" date="2024-08" db="EMBL/GenBank/DDBJ databases">
        <authorList>
            <person name="Cucini C."/>
            <person name="Frati F."/>
        </authorList>
    </citation>
    <scope>NUCLEOTIDE SEQUENCE [LARGE SCALE GENOMIC DNA]</scope>
</reference>
<dbReference type="Proteomes" id="UP001642540">
    <property type="component" value="Unassembled WGS sequence"/>
</dbReference>
<comment type="caution">
    <text evidence="2">The sequence shown here is derived from an EMBL/GenBank/DDBJ whole genome shotgun (WGS) entry which is preliminary data.</text>
</comment>
<evidence type="ECO:0000313" key="3">
    <source>
        <dbReference type="Proteomes" id="UP001642540"/>
    </source>
</evidence>
<accession>A0ABP1QCF6</accession>
<keyword evidence="1" id="KW-1133">Transmembrane helix</keyword>
<keyword evidence="1" id="KW-0812">Transmembrane</keyword>
<gene>
    <name evidence="2" type="ORF">ODALV1_LOCUS9798</name>
</gene>
<sequence>MHDSNFWNGVGGQGIASNLKMSSFFMASNKIITSICATYDPKLPWNPLSTLIIYFNLGSSDYTHAFYWEVRMVIFVTRKQLLVYREVQLLIEIFNDIHKNFMMGFIIFSVIITTIVSANLLVLSNTTLDFGAILVIGPIFLNTLITMGVSFRVPAAIFSLSKDTLIWTRSNVLSRIPREKDKAFYNWAKIYWRSFPSFKIQFFAANYFEKRTPLVIMDFCFIQVINLALLR</sequence>
<organism evidence="2 3">
    <name type="scientific">Orchesella dallaii</name>
    <dbReference type="NCBI Taxonomy" id="48710"/>
    <lineage>
        <taxon>Eukaryota</taxon>
        <taxon>Metazoa</taxon>
        <taxon>Ecdysozoa</taxon>
        <taxon>Arthropoda</taxon>
        <taxon>Hexapoda</taxon>
        <taxon>Collembola</taxon>
        <taxon>Entomobryomorpha</taxon>
        <taxon>Entomobryoidea</taxon>
        <taxon>Orchesellidae</taxon>
        <taxon>Orchesellinae</taxon>
        <taxon>Orchesella</taxon>
    </lineage>
</organism>
<keyword evidence="3" id="KW-1185">Reference proteome</keyword>
<evidence type="ECO:0000256" key="1">
    <source>
        <dbReference type="SAM" id="Phobius"/>
    </source>
</evidence>
<protein>
    <submittedName>
        <fullName evidence="2">Uncharacterized protein</fullName>
    </submittedName>
</protein>
<keyword evidence="1" id="KW-0472">Membrane</keyword>
<name>A0ABP1QCF6_9HEXA</name>